<dbReference type="InterPro" id="IPR020422">
    <property type="entry name" value="TYR_PHOSPHATASE_DUAL_dom"/>
</dbReference>
<dbReference type="GO" id="GO:0005737">
    <property type="term" value="C:cytoplasm"/>
    <property type="evidence" value="ECO:0007669"/>
    <property type="project" value="UniProtKB-SubCell"/>
</dbReference>
<name>A0A078A090_STYLE</name>
<reference evidence="14 15" key="1">
    <citation type="submission" date="2014-06" db="EMBL/GenBank/DDBJ databases">
        <authorList>
            <person name="Swart Estienne"/>
        </authorList>
    </citation>
    <scope>NUCLEOTIDE SEQUENCE [LARGE SCALE GENOMIC DNA]</scope>
    <source>
        <strain evidence="14 15">130c</strain>
    </source>
</reference>
<dbReference type="GO" id="GO:0005856">
    <property type="term" value="C:cytoskeleton"/>
    <property type="evidence" value="ECO:0007669"/>
    <property type="project" value="UniProtKB-ARBA"/>
</dbReference>
<feature type="compositionally biased region" description="Polar residues" evidence="11">
    <location>
        <begin position="304"/>
        <end position="319"/>
    </location>
</feature>
<dbReference type="PROSITE" id="PS00383">
    <property type="entry name" value="TYR_PHOSPHATASE_1"/>
    <property type="match status" value="1"/>
</dbReference>
<dbReference type="GO" id="GO:0031981">
    <property type="term" value="C:nuclear lumen"/>
    <property type="evidence" value="ECO:0007669"/>
    <property type="project" value="UniProtKB-ARBA"/>
</dbReference>
<evidence type="ECO:0000256" key="5">
    <source>
        <dbReference type="ARBA" id="ARBA00022618"/>
    </source>
</evidence>
<dbReference type="InterPro" id="IPR029021">
    <property type="entry name" value="Prot-tyrosine_phosphatase-like"/>
</dbReference>
<dbReference type="PROSITE" id="PS50054">
    <property type="entry name" value="TYR_PHOSPHATASE_DUAL"/>
    <property type="match status" value="1"/>
</dbReference>
<evidence type="ECO:0000256" key="4">
    <source>
        <dbReference type="ARBA" id="ARBA00022553"/>
    </source>
</evidence>
<dbReference type="SMART" id="SM00404">
    <property type="entry name" value="PTPc_motif"/>
    <property type="match status" value="1"/>
</dbReference>
<keyword evidence="3" id="KW-0963">Cytoplasm</keyword>
<feature type="domain" description="Tyrosine-protein phosphatase" evidence="12">
    <location>
        <begin position="77"/>
        <end position="234"/>
    </location>
</feature>
<keyword evidence="10" id="KW-0131">Cell cycle</keyword>
<dbReference type="AlphaFoldDB" id="A0A078A090"/>
<dbReference type="Gene3D" id="3.90.190.10">
    <property type="entry name" value="Protein tyrosine phosphatase superfamily"/>
    <property type="match status" value="2"/>
</dbReference>
<dbReference type="GO" id="GO:0000278">
    <property type="term" value="P:mitotic cell cycle"/>
    <property type="evidence" value="ECO:0007669"/>
    <property type="project" value="UniProtKB-ARBA"/>
</dbReference>
<feature type="region of interest" description="Disordered" evidence="11">
    <location>
        <begin position="239"/>
        <end position="270"/>
    </location>
</feature>
<feature type="region of interest" description="Disordered" evidence="11">
    <location>
        <begin position="304"/>
        <end position="329"/>
    </location>
</feature>
<dbReference type="InParanoid" id="A0A078A090"/>
<dbReference type="SUPFAM" id="SSF52799">
    <property type="entry name" value="(Phosphotyrosine protein) phosphatases II"/>
    <property type="match status" value="2"/>
</dbReference>
<keyword evidence="8" id="KW-0539">Nucleus</keyword>
<dbReference type="GO" id="GO:0051321">
    <property type="term" value="P:meiotic cell cycle"/>
    <property type="evidence" value="ECO:0007669"/>
    <property type="project" value="UniProtKB-KW"/>
</dbReference>
<evidence type="ECO:0000313" key="14">
    <source>
        <dbReference type="EMBL" id="CDW75611.1"/>
    </source>
</evidence>
<dbReference type="GO" id="GO:0033554">
    <property type="term" value="P:cellular response to stress"/>
    <property type="evidence" value="ECO:0007669"/>
    <property type="project" value="UniProtKB-ARBA"/>
</dbReference>
<dbReference type="InterPro" id="IPR003595">
    <property type="entry name" value="Tyr_Pase_cat"/>
</dbReference>
<comment type="subcellular location">
    <subcellularLocation>
        <location evidence="2">Cytoplasm</location>
    </subcellularLocation>
    <subcellularLocation>
        <location evidence="1">Nucleus</location>
    </subcellularLocation>
</comment>
<keyword evidence="15" id="KW-1185">Reference proteome</keyword>
<dbReference type="PROSITE" id="PS50056">
    <property type="entry name" value="TYR_PHOSPHATASE_2"/>
    <property type="match status" value="1"/>
</dbReference>
<protein>
    <submittedName>
        <fullName evidence="14">Uncharacterized protein</fullName>
    </submittedName>
</protein>
<evidence type="ECO:0000259" key="13">
    <source>
        <dbReference type="PROSITE" id="PS50056"/>
    </source>
</evidence>
<sequence length="355" mass="40456">MVIAYGYTSEQAWEPFIQIEDTLPSFWDAGETPCQDFKITILDCLRGLEKGISLGWYNNLNFNYKEYEKNYKLEHGDMNWIIPGKILAFSSPSDYNVDNGLPSKFFVQKFTEMKIKGIIRLNEQMYEENVFKNEGINIFDMEFTDGTTPDDQIIATFINIINQETRFGGAVAVHCRAGLGRTGTLIGSYIINKLAFEPRSLIAWMRLCRPGSVIGQQQKFLCDGYYRIRAMKTTLQDKIGGPSVSQSYQQTQSPFQLRKSSQQPSSLKNLKQSSIGSAIHHVLSPNLKYSNQVNIVNQKINTIMQPTKDSKRNQSSSLIRSGRSHQGEQLMFNRKRLSNYLSLMDQVMGKENSAK</sequence>
<dbReference type="GO" id="GO:0007096">
    <property type="term" value="P:regulation of exit from mitosis"/>
    <property type="evidence" value="ECO:0007669"/>
    <property type="project" value="UniProtKB-ARBA"/>
</dbReference>
<keyword evidence="5" id="KW-0132">Cell division</keyword>
<dbReference type="InterPro" id="IPR016130">
    <property type="entry name" value="Tyr_Pase_AS"/>
</dbReference>
<feature type="compositionally biased region" description="Polar residues" evidence="11">
    <location>
        <begin position="243"/>
        <end position="270"/>
    </location>
</feature>
<dbReference type="PANTHER" id="PTHR23339">
    <property type="entry name" value="TYROSINE SPECIFIC PROTEIN PHOSPHATASE AND DUAL SPECIFICITY PROTEIN PHOSPHATASE"/>
    <property type="match status" value="1"/>
</dbReference>
<dbReference type="InterPro" id="IPR050561">
    <property type="entry name" value="PTP"/>
</dbReference>
<evidence type="ECO:0000256" key="10">
    <source>
        <dbReference type="ARBA" id="ARBA00023306"/>
    </source>
</evidence>
<evidence type="ECO:0000256" key="2">
    <source>
        <dbReference type="ARBA" id="ARBA00004496"/>
    </source>
</evidence>
<evidence type="ECO:0000256" key="6">
    <source>
        <dbReference type="ARBA" id="ARBA00022776"/>
    </source>
</evidence>
<evidence type="ECO:0000313" key="15">
    <source>
        <dbReference type="Proteomes" id="UP000039865"/>
    </source>
</evidence>
<dbReference type="InterPro" id="IPR000387">
    <property type="entry name" value="Tyr_Pase_dom"/>
</dbReference>
<keyword evidence="7" id="KW-0378">Hydrolase</keyword>
<dbReference type="GO" id="GO:0032954">
    <property type="term" value="P:regulation of cytokinetic process"/>
    <property type="evidence" value="ECO:0007669"/>
    <property type="project" value="UniProtKB-ARBA"/>
</dbReference>
<dbReference type="Pfam" id="PF22785">
    <property type="entry name" value="Tc-R-P"/>
    <property type="match status" value="1"/>
</dbReference>
<evidence type="ECO:0000256" key="11">
    <source>
        <dbReference type="SAM" id="MobiDB-lite"/>
    </source>
</evidence>
<feature type="domain" description="Tyrosine specific protein phosphatases" evidence="13">
    <location>
        <begin position="155"/>
        <end position="220"/>
    </location>
</feature>
<dbReference type="OrthoDB" id="442453at2759"/>
<dbReference type="GO" id="GO:0004721">
    <property type="term" value="F:phosphoprotein phosphatase activity"/>
    <property type="evidence" value="ECO:0007669"/>
    <property type="project" value="UniProtKB-ARBA"/>
</dbReference>
<dbReference type="Proteomes" id="UP000039865">
    <property type="component" value="Unassembled WGS sequence"/>
</dbReference>
<dbReference type="FunFam" id="3.90.190.10:FF:000038">
    <property type="entry name" value="Tyrosine-protein phosphatase CDC14"/>
    <property type="match status" value="1"/>
</dbReference>
<accession>A0A078A090</accession>
<dbReference type="GO" id="GO:0051301">
    <property type="term" value="P:cell division"/>
    <property type="evidence" value="ECO:0007669"/>
    <property type="project" value="UniProtKB-KW"/>
</dbReference>
<evidence type="ECO:0000256" key="8">
    <source>
        <dbReference type="ARBA" id="ARBA00023242"/>
    </source>
</evidence>
<evidence type="ECO:0000256" key="3">
    <source>
        <dbReference type="ARBA" id="ARBA00022490"/>
    </source>
</evidence>
<evidence type="ECO:0000259" key="12">
    <source>
        <dbReference type="PROSITE" id="PS50054"/>
    </source>
</evidence>
<evidence type="ECO:0000256" key="1">
    <source>
        <dbReference type="ARBA" id="ARBA00004123"/>
    </source>
</evidence>
<keyword evidence="4" id="KW-0597">Phosphoprotein</keyword>
<evidence type="ECO:0000256" key="9">
    <source>
        <dbReference type="ARBA" id="ARBA00023254"/>
    </source>
</evidence>
<keyword evidence="6" id="KW-0498">Mitosis</keyword>
<gene>
    <name evidence="14" type="primary">Contig4577.g207</name>
    <name evidence="14" type="ORF">STYLEM_4602</name>
</gene>
<organism evidence="14 15">
    <name type="scientific">Stylonychia lemnae</name>
    <name type="common">Ciliate</name>
    <dbReference type="NCBI Taxonomy" id="5949"/>
    <lineage>
        <taxon>Eukaryota</taxon>
        <taxon>Sar</taxon>
        <taxon>Alveolata</taxon>
        <taxon>Ciliophora</taxon>
        <taxon>Intramacronucleata</taxon>
        <taxon>Spirotrichea</taxon>
        <taxon>Stichotrichia</taxon>
        <taxon>Sporadotrichida</taxon>
        <taxon>Oxytrichidae</taxon>
        <taxon>Stylonychinae</taxon>
        <taxon>Stylonychia</taxon>
    </lineage>
</organism>
<dbReference type="EMBL" id="CCKQ01004449">
    <property type="protein sequence ID" value="CDW75611.1"/>
    <property type="molecule type" value="Genomic_DNA"/>
</dbReference>
<keyword evidence="9" id="KW-0469">Meiosis</keyword>
<proteinExistence type="predicted"/>
<evidence type="ECO:0000256" key="7">
    <source>
        <dbReference type="ARBA" id="ARBA00022801"/>
    </source>
</evidence>